<evidence type="ECO:0000256" key="1">
    <source>
        <dbReference type="PROSITE-ProRule" id="PRU00812"/>
    </source>
</evidence>
<keyword evidence="5" id="KW-1185">Reference proteome</keyword>
<evidence type="ECO:0000313" key="4">
    <source>
        <dbReference type="EMBL" id="CAH7689781.1"/>
    </source>
</evidence>
<comment type="similarity">
    <text evidence="1">Belongs to the RPAP2 family.</text>
</comment>
<feature type="compositionally biased region" description="Basic and acidic residues" evidence="2">
    <location>
        <begin position="43"/>
        <end position="60"/>
    </location>
</feature>
<evidence type="ECO:0000313" key="5">
    <source>
        <dbReference type="Proteomes" id="UP001153365"/>
    </source>
</evidence>
<comment type="caution">
    <text evidence="4">The sequence shown here is derived from an EMBL/GenBank/DDBJ whole genome shotgun (WGS) entry which is preliminary data.</text>
</comment>
<dbReference type="Proteomes" id="UP001153365">
    <property type="component" value="Unassembled WGS sequence"/>
</dbReference>
<feature type="compositionally biased region" description="Low complexity" evidence="2">
    <location>
        <begin position="12"/>
        <end position="28"/>
    </location>
</feature>
<feature type="compositionally biased region" description="Basic and acidic residues" evidence="2">
    <location>
        <begin position="1"/>
        <end position="11"/>
    </location>
</feature>
<reference evidence="4" key="1">
    <citation type="submission" date="2022-06" db="EMBL/GenBank/DDBJ databases">
        <authorList>
            <consortium name="SYNGENTA / RWTH Aachen University"/>
        </authorList>
    </citation>
    <scope>NUCLEOTIDE SEQUENCE</scope>
</reference>
<proteinExistence type="inferred from homology"/>
<dbReference type="Gene3D" id="1.25.40.820">
    <property type="match status" value="1"/>
</dbReference>
<dbReference type="Pfam" id="PF04181">
    <property type="entry name" value="RPAP2_Rtr1"/>
    <property type="match status" value="1"/>
</dbReference>
<accession>A0AAV0BVY8</accession>
<dbReference type="EMBL" id="CALTRL010006129">
    <property type="protein sequence ID" value="CAH7689781.1"/>
    <property type="molecule type" value="Genomic_DNA"/>
</dbReference>
<dbReference type="PROSITE" id="PS51479">
    <property type="entry name" value="ZF_RTR1"/>
    <property type="match status" value="1"/>
</dbReference>
<gene>
    <name evidence="4" type="ORF">PPACK8108_LOCUS24918</name>
</gene>
<dbReference type="InterPro" id="IPR007308">
    <property type="entry name" value="Rtr1/RPAP2_dom"/>
</dbReference>
<feature type="region of interest" description="Disordered" evidence="2">
    <location>
        <begin position="1"/>
        <end position="69"/>
    </location>
</feature>
<evidence type="ECO:0000259" key="3">
    <source>
        <dbReference type="PROSITE" id="PS51479"/>
    </source>
</evidence>
<dbReference type="InterPro" id="IPR038534">
    <property type="entry name" value="Rtr1/RPAP2_sf"/>
</dbReference>
<feature type="region of interest" description="Disordered" evidence="2">
    <location>
        <begin position="273"/>
        <end position="344"/>
    </location>
</feature>
<feature type="domain" description="RTR1-type" evidence="3">
    <location>
        <begin position="100"/>
        <end position="198"/>
    </location>
</feature>
<sequence>MKNLDSEKNDSNRSNNTSSNIQNRQTSSFRVITSSSENLIDQNRSDDVLQSDNDQKRKENENEDEDEDRWMYESIIQSNRNRAIQSLSDTLEWVSRLIENDVAFLSSTDYEEDVIVERKSLDLCGFPICSERTDKKLSISILKDRIKAQRLRSKDDLQQSVTDNSDKSYSSSFCSLKCLRLSRLFSEFLEDQDRFDRDQLFRVLDESFRAREAQSVIHPTTSKIPSSRVVITTPTDDCQGIDPVRSDSSQSKGLESLLSILSTLRIYERQLTLTKDSSMPEGQETINPPTVRTPGPPTHPTHQSCLPVGGSDPQDKGGRTSGNDLPNSSSCPSSSKFKNESRFLDPIERIVQSKSQSKDGGRGEDYLESYLFPETGIDEMMKAEVGYDLNDEGENGGVRGRDEGRVVYDVDCYEDRMLIDFARGLRDE</sequence>
<feature type="compositionally biased region" description="Polar residues" evidence="2">
    <location>
        <begin position="29"/>
        <end position="42"/>
    </location>
</feature>
<dbReference type="AlphaFoldDB" id="A0AAV0BVY8"/>
<organism evidence="4 5">
    <name type="scientific">Phakopsora pachyrhizi</name>
    <name type="common">Asian soybean rust disease fungus</name>
    <dbReference type="NCBI Taxonomy" id="170000"/>
    <lineage>
        <taxon>Eukaryota</taxon>
        <taxon>Fungi</taxon>
        <taxon>Dikarya</taxon>
        <taxon>Basidiomycota</taxon>
        <taxon>Pucciniomycotina</taxon>
        <taxon>Pucciniomycetes</taxon>
        <taxon>Pucciniales</taxon>
        <taxon>Phakopsoraceae</taxon>
        <taxon>Phakopsora</taxon>
    </lineage>
</organism>
<name>A0AAV0BVY8_PHAPC</name>
<evidence type="ECO:0000256" key="2">
    <source>
        <dbReference type="SAM" id="MobiDB-lite"/>
    </source>
</evidence>
<protein>
    <submittedName>
        <fullName evidence="4">Expressed protein</fullName>
    </submittedName>
</protein>